<comment type="function">
    <text evidence="1 10">Controls the rotational direction of flagella during chemotaxis.</text>
</comment>
<evidence type="ECO:0000256" key="8">
    <source>
        <dbReference type="ARBA" id="ARBA00022989"/>
    </source>
</evidence>
<reference evidence="12" key="1">
    <citation type="submission" date="2016-06" db="EMBL/GenBank/DDBJ databases">
        <authorList>
            <person name="Nascimento L."/>
            <person name="Pereira R.V."/>
            <person name="Martins L.F."/>
            <person name="Quaggio R.B."/>
            <person name="Silva A.M."/>
            <person name="Setubal J.C."/>
        </authorList>
    </citation>
    <scope>NUCLEOTIDE SEQUENCE [LARGE SCALE GENOMIC DNA]</scope>
</reference>
<evidence type="ECO:0000256" key="3">
    <source>
        <dbReference type="ARBA" id="ARBA00008281"/>
    </source>
</evidence>
<evidence type="ECO:0000256" key="4">
    <source>
        <dbReference type="ARBA" id="ARBA00022475"/>
    </source>
</evidence>
<dbReference type="PANTHER" id="PTHR35091:SF2">
    <property type="entry name" value="FLAGELLAR PROTEIN FLIL"/>
    <property type="match status" value="1"/>
</dbReference>
<dbReference type="AlphaFoldDB" id="A0A1Y3PVG8"/>
<evidence type="ECO:0000256" key="6">
    <source>
        <dbReference type="ARBA" id="ARBA00022692"/>
    </source>
</evidence>
<dbReference type="GO" id="GO:0006935">
    <property type="term" value="P:chemotaxis"/>
    <property type="evidence" value="ECO:0007669"/>
    <property type="project" value="UniProtKB-KW"/>
</dbReference>
<comment type="caution">
    <text evidence="11">The sequence shown here is derived from an EMBL/GenBank/DDBJ whole genome shotgun (WGS) entry which is preliminary data.</text>
</comment>
<evidence type="ECO:0000313" key="11">
    <source>
        <dbReference type="EMBL" id="OUM88349.1"/>
    </source>
</evidence>
<evidence type="ECO:0000256" key="2">
    <source>
        <dbReference type="ARBA" id="ARBA00004162"/>
    </source>
</evidence>
<name>A0A1Y3PVG8_9BACI</name>
<dbReference type="GO" id="GO:0009425">
    <property type="term" value="C:bacterial-type flagellum basal body"/>
    <property type="evidence" value="ECO:0007669"/>
    <property type="project" value="InterPro"/>
</dbReference>
<keyword evidence="9 10" id="KW-0472">Membrane</keyword>
<evidence type="ECO:0000256" key="1">
    <source>
        <dbReference type="ARBA" id="ARBA00002254"/>
    </source>
</evidence>
<evidence type="ECO:0000313" key="12">
    <source>
        <dbReference type="Proteomes" id="UP000196475"/>
    </source>
</evidence>
<dbReference type="GO" id="GO:0005886">
    <property type="term" value="C:plasma membrane"/>
    <property type="evidence" value="ECO:0007669"/>
    <property type="project" value="UniProtKB-SubCell"/>
</dbReference>
<dbReference type="Proteomes" id="UP000196475">
    <property type="component" value="Unassembled WGS sequence"/>
</dbReference>
<accession>A0A1Y3PVG8</accession>
<dbReference type="EMBL" id="LZRT01000062">
    <property type="protein sequence ID" value="OUM88349.1"/>
    <property type="molecule type" value="Genomic_DNA"/>
</dbReference>
<keyword evidence="4 10" id="KW-1003">Cell membrane</keyword>
<comment type="subcellular location">
    <subcellularLocation>
        <location evidence="2">Cell membrane</location>
        <topology evidence="2">Single-pass membrane protein</topology>
    </subcellularLocation>
</comment>
<dbReference type="InterPro" id="IPR005503">
    <property type="entry name" value="FliL"/>
</dbReference>
<evidence type="ECO:0000256" key="7">
    <source>
        <dbReference type="ARBA" id="ARBA00022779"/>
    </source>
</evidence>
<dbReference type="Pfam" id="PF03748">
    <property type="entry name" value="FliL"/>
    <property type="match status" value="1"/>
</dbReference>
<keyword evidence="6" id="KW-0812">Transmembrane</keyword>
<proteinExistence type="inferred from homology"/>
<evidence type="ECO:0000256" key="9">
    <source>
        <dbReference type="ARBA" id="ARBA00023136"/>
    </source>
</evidence>
<sequence>MTKFRMVLLVLITVLLLIIAAGIFLLFAYGLPNEGESRLGGSASAKGPDAVQVRELTWTSPEIKTNLQSGNLVLVQYAFQVENKKAVEELELRSHQVNDAIISLLQDQTKEDLLKSDGSQKLRTQLQNRLNQFMQEGKVVEVYTVQQIVQ</sequence>
<evidence type="ECO:0000256" key="10">
    <source>
        <dbReference type="RuleBase" id="RU364125"/>
    </source>
</evidence>
<gene>
    <name evidence="11" type="ORF">BAA01_08230</name>
</gene>
<keyword evidence="7 10" id="KW-0283">Flagellar rotation</keyword>
<dbReference type="GO" id="GO:0071978">
    <property type="term" value="P:bacterial-type flagellum-dependent swarming motility"/>
    <property type="evidence" value="ECO:0007669"/>
    <property type="project" value="TreeGrafter"/>
</dbReference>
<comment type="similarity">
    <text evidence="3 10">Belongs to the FliL family.</text>
</comment>
<protein>
    <recommendedName>
        <fullName evidence="10">Flagellar protein FliL</fullName>
    </recommendedName>
</protein>
<keyword evidence="5 10" id="KW-0145">Chemotaxis</keyword>
<dbReference type="PANTHER" id="PTHR35091">
    <property type="entry name" value="FLAGELLAR PROTEIN FLIL"/>
    <property type="match status" value="1"/>
</dbReference>
<evidence type="ECO:0000256" key="5">
    <source>
        <dbReference type="ARBA" id="ARBA00022500"/>
    </source>
</evidence>
<organism evidence="11 12">
    <name type="scientific">Bacillus thermozeamaize</name>
    <dbReference type="NCBI Taxonomy" id="230954"/>
    <lineage>
        <taxon>Bacteria</taxon>
        <taxon>Bacillati</taxon>
        <taxon>Bacillota</taxon>
        <taxon>Bacilli</taxon>
        <taxon>Bacillales</taxon>
        <taxon>Bacillaceae</taxon>
        <taxon>Bacillus</taxon>
    </lineage>
</organism>
<keyword evidence="8" id="KW-1133">Transmembrane helix</keyword>